<name>A0A9Q1GFB7_SYNKA</name>
<evidence type="ECO:0000259" key="4">
    <source>
        <dbReference type="PROSITE" id="PS50004"/>
    </source>
</evidence>
<feature type="region of interest" description="Disordered" evidence="3">
    <location>
        <begin position="1233"/>
        <end position="1253"/>
    </location>
</feature>
<reference evidence="5" key="1">
    <citation type="journal article" date="2023" name="Science">
        <title>Genome structures resolve the early diversification of teleost fishes.</title>
        <authorList>
            <person name="Parey E."/>
            <person name="Louis A."/>
            <person name="Montfort J."/>
            <person name="Bouchez O."/>
            <person name="Roques C."/>
            <person name="Iampietro C."/>
            <person name="Lluch J."/>
            <person name="Castinel A."/>
            <person name="Donnadieu C."/>
            <person name="Desvignes T."/>
            <person name="Floi Bucao C."/>
            <person name="Jouanno E."/>
            <person name="Wen M."/>
            <person name="Mejri S."/>
            <person name="Dirks R."/>
            <person name="Jansen H."/>
            <person name="Henkel C."/>
            <person name="Chen W.J."/>
            <person name="Zahm M."/>
            <person name="Cabau C."/>
            <person name="Klopp C."/>
            <person name="Thompson A.W."/>
            <person name="Robinson-Rechavi M."/>
            <person name="Braasch I."/>
            <person name="Lecointre G."/>
            <person name="Bobe J."/>
            <person name="Postlethwait J.H."/>
            <person name="Berthelot C."/>
            <person name="Roest Crollius H."/>
            <person name="Guiguen Y."/>
        </authorList>
    </citation>
    <scope>NUCLEOTIDE SEQUENCE</scope>
    <source>
        <strain evidence="5">WJC10195</strain>
    </source>
</reference>
<keyword evidence="2" id="KW-0967">Endosome</keyword>
<protein>
    <recommendedName>
        <fullName evidence="4">C2 domain-containing protein</fullName>
    </recommendedName>
</protein>
<feature type="region of interest" description="Disordered" evidence="3">
    <location>
        <begin position="888"/>
        <end position="907"/>
    </location>
</feature>
<feature type="compositionally biased region" description="Low complexity" evidence="3">
    <location>
        <begin position="518"/>
        <end position="537"/>
    </location>
</feature>
<evidence type="ECO:0000256" key="1">
    <source>
        <dbReference type="ARBA" id="ARBA00004172"/>
    </source>
</evidence>
<dbReference type="GO" id="GO:0031267">
    <property type="term" value="F:small GTPase binding"/>
    <property type="evidence" value="ECO:0007669"/>
    <property type="project" value="InterPro"/>
</dbReference>
<feature type="compositionally biased region" description="Polar residues" evidence="3">
    <location>
        <begin position="273"/>
        <end position="286"/>
    </location>
</feature>
<dbReference type="GO" id="GO:0030141">
    <property type="term" value="C:secretory granule"/>
    <property type="evidence" value="ECO:0007669"/>
    <property type="project" value="TreeGrafter"/>
</dbReference>
<sequence length="1540" mass="165081">MSFVNIEDDQRWVPTHVQVTVLRGRGLRAKGKHGTSDVYTVIQVGKEKFTTAVVEKTTAPEWSEECAFELLPGVLEAGGPGRSAYPPGSSDLALTVMHRALIGPDVFLGHVVLPLDKVFQDRICLRNEWYKLRSKSGRKEKERGALQVTVQFTRHNLTASMFDLSAKDKPRSAFGKLKDRMTGKNRGDAESASAIVPGGYAVLSGGGRRISGEEDAEDDEGRRSKVKSFFLKGKLRRSSDVQSSTSLASECSGASSPGGSLSPTAGVSMLVSDLSNSPSENSNHPADSSPVHPVQPTPKLMTHKRAFSDEASRITVALPRPRAVETLRAQNGALSRSSLCINGIHVYGAEALGPSSGSTLPATLGLLQKCAPLSRSLQNLARRADDPRRSPGTARRWSFDRAGKEEKAAAAADASFGQPLEAAVPTVSTATAGPDSAGEGKKQKRNIFSHGRSESAGKGSDTPKAEQGQTPHVPEERYKGWFSAKDTQNKPSQEVSPMVETSADAPCHTSPCSPNHWPACPSPASASPGSGHNANPFTPSPATPPISPSNPFLTRLQCNPFYEELLADQALKSPATPPRPSSSPPWPSVATHSWPCASTTTPNAVPQRAFVPQRERPMGMSRQRSLPALLSRTSNSSPNPFTTRSLSESGCEWDELFEAFATSRLKSPRGPSHRRNGGTKEWPVDEIAEEMVANEAFVPAGKVPPLPPRWPVRTPVKEGRSDSWLDRAQELAVKKEACLLSQTDAASMLHRKEGERKRNAPCSFQELLSDREQKAKAAEPLMKPSNSDPSSRHVRECPAKAFPSKSSALQHQGGPRVSRCDIESLTWSHRLQQGQTSGEQGHYNETDLSSTPEFFALEVPEGLDDEDSASAFVQVEDKLPSLLSETYSHKSDAQGAETHSTDTIPTYRPRMANQTSHVTAANALDPVLNITTVHPSTTSTEMIDSEVNIQVPNKNICDSQLASIGSAPSDSRIDNVFEINNNTDKHFGLSLSALGLLPNKVHPNKCSSLTSKTFQNSSTTVSVDCGDASSCMPVAPGPIVGSPFGINRNAAEVLVLETDFYISTEPVEAPPSEVQHPPGTPVEGSVSGLPFSSLAEAQMDDTHLGNTHTGNANTGVISKKCSQAESPPGDQKTVSEIPGKAWSAEVGPGDTFELSPIVFNALSGDSQLSDMFQGNLKEEHGHSNLKTLHKVSINHLKCGRPLASHCPETNEPRTVYEPGTLNSSTLAEDKTIGETTESEHVHHPMNSTTSEVSVFSDTEAKGGSLLKATCSPNDPSLVELLPEDGCDKQVVSEPPPKPPRLYNESTIVGEHVNEGPKTSQEAAFCRKDGCAEPGVVEYPLSESMQKMSFEDLHAKVAPGLRSQTQARLPLHGSTPRAPSAPSPAAKTNAPTALFPLPTLITPTLRPSAGTTQATATPSSTAPPVNGSARTVLPKETCPATSSLSHQKSSWRGEGRRMMSHTTGFPLRPHPVKPLTASTLHGEKKPEGRSVLEKLKSTINPGRASQPVEPEGQSSKVGIEAAVDMVYCWLKCVRPFRANLF</sequence>
<proteinExistence type="predicted"/>
<dbReference type="SMART" id="SM00239">
    <property type="entry name" value="C2"/>
    <property type="match status" value="1"/>
</dbReference>
<feature type="region of interest" description="Disordered" evidence="3">
    <location>
        <begin position="572"/>
        <end position="623"/>
    </location>
</feature>
<dbReference type="OrthoDB" id="8956628at2759"/>
<feature type="region of interest" description="Disordered" evidence="3">
    <location>
        <begin position="241"/>
        <end position="298"/>
    </location>
</feature>
<dbReference type="GO" id="GO:0045055">
    <property type="term" value="P:regulated exocytosis"/>
    <property type="evidence" value="ECO:0007669"/>
    <property type="project" value="TreeGrafter"/>
</dbReference>
<evidence type="ECO:0000256" key="3">
    <source>
        <dbReference type="SAM" id="MobiDB-lite"/>
    </source>
</evidence>
<dbReference type="GO" id="GO:0005739">
    <property type="term" value="C:mitochondrion"/>
    <property type="evidence" value="ECO:0007669"/>
    <property type="project" value="TreeGrafter"/>
</dbReference>
<dbReference type="SUPFAM" id="SSF49562">
    <property type="entry name" value="C2 domain (Calcium/lipid-binding domain, CaLB)"/>
    <property type="match status" value="1"/>
</dbReference>
<feature type="compositionally biased region" description="Polar residues" evidence="3">
    <location>
        <begin position="485"/>
        <end position="495"/>
    </location>
</feature>
<dbReference type="PANTHER" id="PTHR15746:SF14">
    <property type="entry name" value="RAB11 FAMILY-INTERACTING PROTEIN 5"/>
    <property type="match status" value="1"/>
</dbReference>
<dbReference type="PROSITE" id="PS50004">
    <property type="entry name" value="C2"/>
    <property type="match status" value="1"/>
</dbReference>
<feature type="compositionally biased region" description="Polar residues" evidence="3">
    <location>
        <begin position="1438"/>
        <end position="1449"/>
    </location>
</feature>
<dbReference type="PANTHER" id="PTHR15746">
    <property type="entry name" value="RAB11-RELATED"/>
    <property type="match status" value="1"/>
</dbReference>
<comment type="caution">
    <text evidence="5">The sequence shown here is derived from an EMBL/GenBank/DDBJ whole genome shotgun (WGS) entry which is preliminary data.</text>
</comment>
<feature type="region of interest" description="Disordered" evidence="3">
    <location>
        <begin position="772"/>
        <end position="817"/>
    </location>
</feature>
<dbReference type="GO" id="GO:0045335">
    <property type="term" value="C:phagocytic vesicle"/>
    <property type="evidence" value="ECO:0007669"/>
    <property type="project" value="TreeGrafter"/>
</dbReference>
<dbReference type="GO" id="GO:0055037">
    <property type="term" value="C:recycling endosome"/>
    <property type="evidence" value="ECO:0007669"/>
    <property type="project" value="UniProtKB-SubCell"/>
</dbReference>
<gene>
    <name evidence="5" type="ORF">SKAU_G00033110</name>
</gene>
<dbReference type="GO" id="GO:0005769">
    <property type="term" value="C:early endosome"/>
    <property type="evidence" value="ECO:0007669"/>
    <property type="project" value="TreeGrafter"/>
</dbReference>
<dbReference type="Proteomes" id="UP001152622">
    <property type="component" value="Chromosome 1"/>
</dbReference>
<feature type="compositionally biased region" description="Pro residues" evidence="3">
    <location>
        <begin position="538"/>
        <end position="548"/>
    </location>
</feature>
<keyword evidence="6" id="KW-1185">Reference proteome</keyword>
<accession>A0A9Q1GFB7</accession>
<dbReference type="InterPro" id="IPR037789">
    <property type="entry name" value="FIP_classI"/>
</dbReference>
<dbReference type="InterPro" id="IPR000008">
    <property type="entry name" value="C2_dom"/>
</dbReference>
<dbReference type="InterPro" id="IPR035892">
    <property type="entry name" value="C2_domain_sf"/>
</dbReference>
<dbReference type="EMBL" id="JAINUF010000001">
    <property type="protein sequence ID" value="KAJ8382533.1"/>
    <property type="molecule type" value="Genomic_DNA"/>
</dbReference>
<organism evidence="5 6">
    <name type="scientific">Synaphobranchus kaupii</name>
    <name type="common">Kaup's arrowtooth eel</name>
    <dbReference type="NCBI Taxonomy" id="118154"/>
    <lineage>
        <taxon>Eukaryota</taxon>
        <taxon>Metazoa</taxon>
        <taxon>Chordata</taxon>
        <taxon>Craniata</taxon>
        <taxon>Vertebrata</taxon>
        <taxon>Euteleostomi</taxon>
        <taxon>Actinopterygii</taxon>
        <taxon>Neopterygii</taxon>
        <taxon>Teleostei</taxon>
        <taxon>Anguilliformes</taxon>
        <taxon>Synaphobranchidae</taxon>
        <taxon>Synaphobranchus</taxon>
    </lineage>
</organism>
<comment type="subcellular location">
    <subcellularLocation>
        <location evidence="1">Recycling endosome</location>
    </subcellularLocation>
</comment>
<feature type="region of interest" description="Disordered" evidence="3">
    <location>
        <begin position="428"/>
        <end position="552"/>
    </location>
</feature>
<evidence type="ECO:0000313" key="6">
    <source>
        <dbReference type="Proteomes" id="UP001152622"/>
    </source>
</evidence>
<dbReference type="Pfam" id="PF00168">
    <property type="entry name" value="C2"/>
    <property type="match status" value="1"/>
</dbReference>
<feature type="region of interest" description="Disordered" evidence="3">
    <location>
        <begin position="1365"/>
        <end position="1487"/>
    </location>
</feature>
<evidence type="ECO:0000313" key="5">
    <source>
        <dbReference type="EMBL" id="KAJ8382533.1"/>
    </source>
</evidence>
<feature type="compositionally biased region" description="Basic and acidic residues" evidence="3">
    <location>
        <begin position="1233"/>
        <end position="1242"/>
    </location>
</feature>
<feature type="compositionally biased region" description="Low complexity" evidence="3">
    <location>
        <begin position="252"/>
        <end position="266"/>
    </location>
</feature>
<feature type="compositionally biased region" description="Low complexity" evidence="3">
    <location>
        <begin position="1373"/>
        <end position="1423"/>
    </location>
</feature>
<feature type="compositionally biased region" description="Pro residues" evidence="3">
    <location>
        <begin position="575"/>
        <end position="587"/>
    </location>
</feature>
<feature type="domain" description="C2" evidence="4">
    <location>
        <begin position="1"/>
        <end position="130"/>
    </location>
</feature>
<evidence type="ECO:0000256" key="2">
    <source>
        <dbReference type="ARBA" id="ARBA00022753"/>
    </source>
</evidence>
<dbReference type="FunFam" id="2.60.40.150:FF:000070">
    <property type="entry name" value="rab11 family-interacting protein 2 isoform X1"/>
    <property type="match status" value="1"/>
</dbReference>
<feature type="region of interest" description="Disordered" evidence="3">
    <location>
        <begin position="379"/>
        <end position="402"/>
    </location>
</feature>
<dbReference type="Gene3D" id="2.60.40.150">
    <property type="entry name" value="C2 domain"/>
    <property type="match status" value="1"/>
</dbReference>